<organism evidence="2 3">
    <name type="scientific">Haliscomenobacter hydrossis (strain ATCC 27775 / DSM 1100 / LMG 10767 / O)</name>
    <dbReference type="NCBI Taxonomy" id="760192"/>
    <lineage>
        <taxon>Bacteria</taxon>
        <taxon>Pseudomonadati</taxon>
        <taxon>Bacteroidota</taxon>
        <taxon>Saprospiria</taxon>
        <taxon>Saprospirales</taxon>
        <taxon>Haliscomenobacteraceae</taxon>
        <taxon>Haliscomenobacter</taxon>
    </lineage>
</organism>
<keyword evidence="2" id="KW-0808">Transferase</keyword>
<dbReference type="PANTHER" id="PTHR18964">
    <property type="entry name" value="ROK (REPRESSOR, ORF, KINASE) FAMILY"/>
    <property type="match status" value="1"/>
</dbReference>
<dbReference type="STRING" id="760192.Halhy_2148"/>
<proteinExistence type="predicted"/>
<dbReference type="SUPFAM" id="SSF53067">
    <property type="entry name" value="Actin-like ATPase domain"/>
    <property type="match status" value="1"/>
</dbReference>
<dbReference type="EMBL" id="CP002691">
    <property type="protein sequence ID" value="AEE50033.1"/>
    <property type="molecule type" value="Genomic_DNA"/>
</dbReference>
<gene>
    <name evidence="2" type="ordered locus">Halhy_2148</name>
</gene>
<evidence type="ECO:0000256" key="1">
    <source>
        <dbReference type="SAM" id="MobiDB-lite"/>
    </source>
</evidence>
<dbReference type="AlphaFoldDB" id="F4KRS9"/>
<dbReference type="Gene3D" id="3.30.420.40">
    <property type="match status" value="2"/>
</dbReference>
<dbReference type="Proteomes" id="UP000008461">
    <property type="component" value="Chromosome"/>
</dbReference>
<dbReference type="GO" id="GO:0047330">
    <property type="term" value="F:polyphosphate-glucose phosphotransferase activity"/>
    <property type="evidence" value="ECO:0007669"/>
    <property type="project" value="UniProtKB-EC"/>
</dbReference>
<name>F4KRS9_HALH1</name>
<dbReference type="Pfam" id="PF00480">
    <property type="entry name" value="ROK"/>
    <property type="match status" value="1"/>
</dbReference>
<dbReference type="eggNOG" id="COG1940">
    <property type="taxonomic scope" value="Bacteria"/>
</dbReference>
<reference key="2">
    <citation type="submission" date="2011-04" db="EMBL/GenBank/DDBJ databases">
        <title>Complete sequence of chromosome of Haliscomenobacter hydrossis DSM 1100.</title>
        <authorList>
            <consortium name="US DOE Joint Genome Institute (JGI-PGF)"/>
            <person name="Lucas S."/>
            <person name="Han J."/>
            <person name="Lapidus A."/>
            <person name="Bruce D."/>
            <person name="Goodwin L."/>
            <person name="Pitluck S."/>
            <person name="Peters L."/>
            <person name="Kyrpides N."/>
            <person name="Mavromatis K."/>
            <person name="Ivanova N."/>
            <person name="Ovchinnikova G."/>
            <person name="Pagani I."/>
            <person name="Daligault H."/>
            <person name="Detter J.C."/>
            <person name="Han C."/>
            <person name="Land M."/>
            <person name="Hauser L."/>
            <person name="Markowitz V."/>
            <person name="Cheng J.-F."/>
            <person name="Hugenholtz P."/>
            <person name="Woyke T."/>
            <person name="Wu D."/>
            <person name="Verbarg S."/>
            <person name="Frueling A."/>
            <person name="Brambilla E."/>
            <person name="Klenk H.-P."/>
            <person name="Eisen J.A."/>
        </authorList>
    </citation>
    <scope>NUCLEOTIDE SEQUENCE</scope>
    <source>
        <strain>DSM 1100</strain>
    </source>
</reference>
<evidence type="ECO:0000313" key="2">
    <source>
        <dbReference type="EMBL" id="AEE50033.1"/>
    </source>
</evidence>
<sequence>MGSRVRGFGGSRVRTPEPPNPRTPEHKIMAKHILGVDVGGSGIKGALVDIKTGKLIGNRVRVDTPAGTPDIIAEAFAGLVKKIGYEGPIGCGFPAIVQHGVAKSAANIDKGWIGHNIEQEFSDACGNPVKALNDADAAGLAELTFGEGKKVKGVVILITIGTGLGTAQFVDGTLVPNTEFGHLYLHGRIAEHYCSNRVREEENLSWADWAHRFSEYLRHLERLLTPDLFILGGGVSKEFSDFGHLLKVGVPVRPAKLLNNAGIVGAAVYAAKQHK</sequence>
<dbReference type="KEGG" id="hhy:Halhy_2148"/>
<accession>F4KRS9</accession>
<keyword evidence="3" id="KW-1185">Reference proteome</keyword>
<protein>
    <submittedName>
        <fullName evidence="2">Polyphosphate--glucose phosphotransferase</fullName>
        <ecNumber evidence="2">2.7.1.63</ecNumber>
    </submittedName>
</protein>
<evidence type="ECO:0000313" key="3">
    <source>
        <dbReference type="Proteomes" id="UP000008461"/>
    </source>
</evidence>
<feature type="region of interest" description="Disordered" evidence="1">
    <location>
        <begin position="1"/>
        <end position="24"/>
    </location>
</feature>
<dbReference type="HOGENOM" id="CLU_065796_0_0_10"/>
<dbReference type="EC" id="2.7.1.63" evidence="2"/>
<dbReference type="NCBIfam" id="NF045942">
    <property type="entry name" value="PolPhglucPhase"/>
    <property type="match status" value="1"/>
</dbReference>
<dbReference type="CDD" id="cd24058">
    <property type="entry name" value="ASKHA_NBD_ROK_PPGK"/>
    <property type="match status" value="1"/>
</dbReference>
<reference evidence="2 3" key="1">
    <citation type="journal article" date="2011" name="Stand. Genomic Sci.">
        <title>Complete genome sequence of Haliscomenobacter hydrossis type strain (O).</title>
        <authorList>
            <consortium name="US DOE Joint Genome Institute (JGI-PGF)"/>
            <person name="Daligault H."/>
            <person name="Lapidus A."/>
            <person name="Zeytun A."/>
            <person name="Nolan M."/>
            <person name="Lucas S."/>
            <person name="Del Rio T.G."/>
            <person name="Tice H."/>
            <person name="Cheng J.F."/>
            <person name="Tapia R."/>
            <person name="Han C."/>
            <person name="Goodwin L."/>
            <person name="Pitluck S."/>
            <person name="Liolios K."/>
            <person name="Pagani I."/>
            <person name="Ivanova N."/>
            <person name="Huntemann M."/>
            <person name="Mavromatis K."/>
            <person name="Mikhailova N."/>
            <person name="Pati A."/>
            <person name="Chen A."/>
            <person name="Palaniappan K."/>
            <person name="Land M."/>
            <person name="Hauser L."/>
            <person name="Brambilla E.M."/>
            <person name="Rohde M."/>
            <person name="Verbarg S."/>
            <person name="Goker M."/>
            <person name="Bristow J."/>
            <person name="Eisen J.A."/>
            <person name="Markowitz V."/>
            <person name="Hugenholtz P."/>
            <person name="Kyrpides N.C."/>
            <person name="Klenk H.P."/>
            <person name="Woyke T."/>
        </authorList>
    </citation>
    <scope>NUCLEOTIDE SEQUENCE [LARGE SCALE GENOMIC DNA]</scope>
    <source>
        <strain evidence="3">ATCC 27775 / DSM 1100 / LMG 10767 / O</strain>
    </source>
</reference>
<dbReference type="InterPro" id="IPR000600">
    <property type="entry name" value="ROK"/>
</dbReference>
<dbReference type="InterPro" id="IPR043129">
    <property type="entry name" value="ATPase_NBD"/>
</dbReference>
<dbReference type="PANTHER" id="PTHR18964:SF146">
    <property type="entry name" value="POLYPHOSPHATE GLUCOKINASE"/>
    <property type="match status" value="1"/>
</dbReference>